<dbReference type="AlphaFoldDB" id="A0A438K7W8"/>
<dbReference type="FunFam" id="3.40.1110.10:FF:000046">
    <property type="entry name" value="Copper-transporting ATPase PAA2, chloroplastic"/>
    <property type="match status" value="1"/>
</dbReference>
<dbReference type="InterPro" id="IPR059000">
    <property type="entry name" value="ATPase_P-type_domA"/>
</dbReference>
<evidence type="ECO:0000256" key="1">
    <source>
        <dbReference type="ARBA" id="ARBA00004141"/>
    </source>
</evidence>
<dbReference type="InterPro" id="IPR008250">
    <property type="entry name" value="ATPase_P-typ_transduc_dom_A_sf"/>
</dbReference>
<dbReference type="Gene3D" id="2.70.150.10">
    <property type="entry name" value="Calcium-transporting ATPase, cytoplasmic transduction domain A"/>
    <property type="match status" value="1"/>
</dbReference>
<dbReference type="InterPro" id="IPR044492">
    <property type="entry name" value="P_typ_ATPase_HD_dom"/>
</dbReference>
<dbReference type="InterPro" id="IPR001757">
    <property type="entry name" value="P_typ_ATPase"/>
</dbReference>
<feature type="transmembrane region" description="Helical" evidence="10">
    <location>
        <begin position="966"/>
        <end position="986"/>
    </location>
</feature>
<dbReference type="PRINTS" id="PR00119">
    <property type="entry name" value="CATATPASE"/>
</dbReference>
<organism evidence="12 13">
    <name type="scientific">Vitis vinifera</name>
    <name type="common">Grape</name>
    <dbReference type="NCBI Taxonomy" id="29760"/>
    <lineage>
        <taxon>Eukaryota</taxon>
        <taxon>Viridiplantae</taxon>
        <taxon>Streptophyta</taxon>
        <taxon>Embryophyta</taxon>
        <taxon>Tracheophyta</taxon>
        <taxon>Spermatophyta</taxon>
        <taxon>Magnoliopsida</taxon>
        <taxon>eudicotyledons</taxon>
        <taxon>Gunneridae</taxon>
        <taxon>Pentapetalae</taxon>
        <taxon>rosids</taxon>
        <taxon>Vitales</taxon>
        <taxon>Vitaceae</taxon>
        <taxon>Viteae</taxon>
        <taxon>Vitis</taxon>
    </lineage>
</organism>
<accession>A0A438K7W8</accession>
<dbReference type="SFLD" id="SFLDG00002">
    <property type="entry name" value="C1.7:_P-type_atpase_like"/>
    <property type="match status" value="1"/>
</dbReference>
<dbReference type="NCBIfam" id="TIGR01525">
    <property type="entry name" value="ATPase-IB_hvy"/>
    <property type="match status" value="1"/>
</dbReference>
<keyword evidence="9 10" id="KW-0472">Membrane</keyword>
<gene>
    <name evidence="12" type="primary">PAA2_1</name>
    <name evidence="12" type="ORF">CK203_003646</name>
</gene>
<comment type="similarity">
    <text evidence="2 10">Belongs to the cation transport ATPase (P-type) (TC 3.A.3) family. Type IB subfamily.</text>
</comment>
<dbReference type="InterPro" id="IPR023299">
    <property type="entry name" value="ATPase_P-typ_cyto_dom_N"/>
</dbReference>
<dbReference type="GO" id="GO:0005524">
    <property type="term" value="F:ATP binding"/>
    <property type="evidence" value="ECO:0007669"/>
    <property type="project" value="UniProtKB-UniRule"/>
</dbReference>
<keyword evidence="6 10" id="KW-0067">ATP-binding</keyword>
<keyword evidence="4 10" id="KW-0479">Metal-binding</keyword>
<dbReference type="PANTHER" id="PTHR43520">
    <property type="entry name" value="ATP7, ISOFORM B"/>
    <property type="match status" value="1"/>
</dbReference>
<comment type="caution">
    <text evidence="12">The sequence shown here is derived from an EMBL/GenBank/DDBJ whole genome shotgun (WGS) entry which is preliminary data.</text>
</comment>
<evidence type="ECO:0000256" key="5">
    <source>
        <dbReference type="ARBA" id="ARBA00022741"/>
    </source>
</evidence>
<evidence type="ECO:0000256" key="2">
    <source>
        <dbReference type="ARBA" id="ARBA00006024"/>
    </source>
</evidence>
<dbReference type="GO" id="GO:0046872">
    <property type="term" value="F:metal ion binding"/>
    <property type="evidence" value="ECO:0007669"/>
    <property type="project" value="UniProtKB-KW"/>
</dbReference>
<dbReference type="PANTHER" id="PTHR43520:SF19">
    <property type="entry name" value="COPPER-TRANSPORTING ATPASE PAA2, CHLOROPLASTIC"/>
    <property type="match status" value="1"/>
</dbReference>
<proteinExistence type="inferred from homology"/>
<dbReference type="SUPFAM" id="SSF56784">
    <property type="entry name" value="HAD-like"/>
    <property type="match status" value="1"/>
</dbReference>
<dbReference type="PROSITE" id="PS00154">
    <property type="entry name" value="ATPASE_E1_E2"/>
    <property type="match status" value="1"/>
</dbReference>
<comment type="subcellular location">
    <subcellularLocation>
        <location evidence="1">Membrane</location>
        <topology evidence="1">Multi-pass membrane protein</topology>
    </subcellularLocation>
</comment>
<dbReference type="InterPro" id="IPR018303">
    <property type="entry name" value="ATPase_P-typ_P_site"/>
</dbReference>
<name>A0A438K7W8_VITVI</name>
<evidence type="ECO:0000256" key="3">
    <source>
        <dbReference type="ARBA" id="ARBA00022692"/>
    </source>
</evidence>
<dbReference type="CDD" id="cd00371">
    <property type="entry name" value="HMA"/>
    <property type="match status" value="1"/>
</dbReference>
<feature type="transmembrane region" description="Helical" evidence="10">
    <location>
        <begin position="935"/>
        <end position="954"/>
    </location>
</feature>
<keyword evidence="5 10" id="KW-0547">Nucleotide-binding</keyword>
<sequence length="995" mass="106958">MTSDLLRISLYPPRNLCFSYDSKSNVHGFSFSSLPQRRRSQRLWKVSGRRAPNFNFIFSKAIDIRAPVKSTPLTEEQRPRGDSPLLLDVTGMVCGACVARVKSVLSADERVESAVVNMLTETAAVRIRPEVVEETVGESLARRLTECGFPTKERVSGTGVEENVKKWREMGEKKEALLVKSRNRVAVAWTLVALCCGSHASHILHSLGIHVDHGSFWELLHNSYVKGGLALGALLGPGRELLFDGLRAFSKGSPNMNSLVGFGSVAAFGISMVSLLNPGLQWDASFFDEPVMLLGFVLLGRSLEEKARIRASSDMNKLLSLISTRSRLVITSSESDSSTNSILCSDAMCIEVPTDDIRVGDSVLVLPGETIPVDLKLKVPIQGRVLAGRSVVDESMLTGESLPVFKEEGFVVSAGTINWGGPLRIEASSNGSNSTISKIVSMILVPLPESNIASSTTQDSPNWNMQWILKCLLILIRARPDLARAFEISIGVEDAQGRAAPIQRLADSIAGPFVYIVMTLSAATFTFWRIDEVIEVRSNIVSIHLWDLGGPKGPTTGPYLLENPYTPYAYGRLFLEQRYYLGTHIFPDVLFNDIAGPDGNPLLLSLKLSVDVLVVSCPCALGLATPTAILVGTSLGAKQGLLIRGGDVLERLASVDHVAFDKTGTLTKGKPAVSAVASLAYEEQEILRIAAAVEKTAVHPIAKAIVNKAELLNLTIPITTAQLVEPGFGSLAEVDGRLVAVGSLEWVQDRFQRRTNHSDLMNLENAMMHHLSNEVSLSNHSRTVVYVGREGDGVIGAIAVCDSLRHDAKSAVTRLQEKGIKTILLSGDREEAVATIAKTVGIESEFINSSLTPQQKSGVIKSLQTAGHRVAMVGDGINDAPSLALADVGIALQVESQQSAASDAASIILLGNKISQVADALDLAQATMAKVYQNLSWAVAYNVVAVPIAAGVLLPRFDLAMTPSLAGGLMALSSIFVVTNSVLLQLHGSDKNRKS</sequence>
<dbReference type="Pfam" id="PF00702">
    <property type="entry name" value="Hydrolase"/>
    <property type="match status" value="1"/>
</dbReference>
<keyword evidence="7" id="KW-1278">Translocase</keyword>
<evidence type="ECO:0000259" key="11">
    <source>
        <dbReference type="PROSITE" id="PS50846"/>
    </source>
</evidence>
<dbReference type="EMBL" id="QGNW01000013">
    <property type="protein sequence ID" value="RVX17311.1"/>
    <property type="molecule type" value="Genomic_DNA"/>
</dbReference>
<dbReference type="Gene3D" id="3.40.50.1000">
    <property type="entry name" value="HAD superfamily/HAD-like"/>
    <property type="match status" value="1"/>
</dbReference>
<dbReference type="Pfam" id="PF00403">
    <property type="entry name" value="HMA"/>
    <property type="match status" value="1"/>
</dbReference>
<comment type="caution">
    <text evidence="10">Lacks conserved residue(s) required for the propagation of feature annotation.</text>
</comment>
<evidence type="ECO:0000313" key="12">
    <source>
        <dbReference type="EMBL" id="RVX17311.1"/>
    </source>
</evidence>
<dbReference type="SFLD" id="SFLDF00027">
    <property type="entry name" value="p-type_atpase"/>
    <property type="match status" value="1"/>
</dbReference>
<dbReference type="GO" id="GO:0016887">
    <property type="term" value="F:ATP hydrolysis activity"/>
    <property type="evidence" value="ECO:0007669"/>
    <property type="project" value="InterPro"/>
</dbReference>
<evidence type="ECO:0000256" key="8">
    <source>
        <dbReference type="ARBA" id="ARBA00022989"/>
    </source>
</evidence>
<evidence type="ECO:0000256" key="10">
    <source>
        <dbReference type="RuleBase" id="RU362081"/>
    </source>
</evidence>
<feature type="domain" description="HMA" evidence="11">
    <location>
        <begin position="83"/>
        <end position="152"/>
    </location>
</feature>
<dbReference type="Gene3D" id="3.40.1110.10">
    <property type="entry name" value="Calcium-transporting ATPase, cytoplasmic domain N"/>
    <property type="match status" value="1"/>
</dbReference>
<dbReference type="Proteomes" id="UP000288805">
    <property type="component" value="Unassembled WGS sequence"/>
</dbReference>
<reference evidence="12 13" key="1">
    <citation type="journal article" date="2018" name="PLoS Genet.">
        <title>Population sequencing reveals clonal diversity and ancestral inbreeding in the grapevine cultivar Chardonnay.</title>
        <authorList>
            <person name="Roach M.J."/>
            <person name="Johnson D.L."/>
            <person name="Bohlmann J."/>
            <person name="van Vuuren H.J."/>
            <person name="Jones S.J."/>
            <person name="Pretorius I.S."/>
            <person name="Schmidt S.A."/>
            <person name="Borneman A.R."/>
        </authorList>
    </citation>
    <scope>NUCLEOTIDE SEQUENCE [LARGE SCALE GENOMIC DNA]</scope>
    <source>
        <strain evidence="13">cv. Chardonnay</strain>
        <tissue evidence="12">Leaf</tissue>
    </source>
</reference>
<evidence type="ECO:0000256" key="4">
    <source>
        <dbReference type="ARBA" id="ARBA00022723"/>
    </source>
</evidence>
<keyword evidence="8 10" id="KW-1133">Transmembrane helix</keyword>
<dbReference type="Gene3D" id="3.30.70.100">
    <property type="match status" value="1"/>
</dbReference>
<evidence type="ECO:0000256" key="9">
    <source>
        <dbReference type="ARBA" id="ARBA00023136"/>
    </source>
</evidence>
<dbReference type="InterPro" id="IPR006121">
    <property type="entry name" value="HMA_dom"/>
</dbReference>
<dbReference type="InterPro" id="IPR036163">
    <property type="entry name" value="HMA_dom_sf"/>
</dbReference>
<dbReference type="PROSITE" id="PS50846">
    <property type="entry name" value="HMA_2"/>
    <property type="match status" value="1"/>
</dbReference>
<dbReference type="SUPFAM" id="SSF81660">
    <property type="entry name" value="Metal cation-transporting ATPase, ATP-binding domain N"/>
    <property type="match status" value="1"/>
</dbReference>
<evidence type="ECO:0000256" key="7">
    <source>
        <dbReference type="ARBA" id="ARBA00022967"/>
    </source>
</evidence>
<protein>
    <submittedName>
        <fullName evidence="12">Copper-transporting ATPase PAA2, chloroplastic</fullName>
    </submittedName>
</protein>
<dbReference type="FunFam" id="2.70.150.10:FF:000002">
    <property type="entry name" value="Copper-transporting ATPase 1, putative"/>
    <property type="match status" value="1"/>
</dbReference>
<dbReference type="GO" id="GO:0019829">
    <property type="term" value="F:ATPase-coupled monoatomic cation transmembrane transporter activity"/>
    <property type="evidence" value="ECO:0007669"/>
    <property type="project" value="InterPro"/>
</dbReference>
<evidence type="ECO:0000256" key="6">
    <source>
        <dbReference type="ARBA" id="ARBA00022840"/>
    </source>
</evidence>
<dbReference type="InterPro" id="IPR027256">
    <property type="entry name" value="P-typ_ATPase_IB"/>
</dbReference>
<dbReference type="GO" id="GO:0016020">
    <property type="term" value="C:membrane"/>
    <property type="evidence" value="ECO:0007669"/>
    <property type="project" value="UniProtKB-SubCell"/>
</dbReference>
<dbReference type="SUPFAM" id="SSF55008">
    <property type="entry name" value="HMA, heavy metal-associated domain"/>
    <property type="match status" value="1"/>
</dbReference>
<dbReference type="InterPro" id="IPR023214">
    <property type="entry name" value="HAD_sf"/>
</dbReference>
<dbReference type="InterPro" id="IPR036412">
    <property type="entry name" value="HAD-like_sf"/>
</dbReference>
<dbReference type="NCBIfam" id="TIGR01494">
    <property type="entry name" value="ATPase_P-type"/>
    <property type="match status" value="1"/>
</dbReference>
<dbReference type="Pfam" id="PF00122">
    <property type="entry name" value="E1-E2_ATPase"/>
    <property type="match status" value="1"/>
</dbReference>
<evidence type="ECO:0000313" key="13">
    <source>
        <dbReference type="Proteomes" id="UP000288805"/>
    </source>
</evidence>
<dbReference type="SUPFAM" id="SSF81653">
    <property type="entry name" value="Calcium ATPase, transduction domain A"/>
    <property type="match status" value="1"/>
</dbReference>
<dbReference type="SFLD" id="SFLDS00003">
    <property type="entry name" value="Haloacid_Dehalogenase"/>
    <property type="match status" value="1"/>
</dbReference>
<keyword evidence="3 10" id="KW-0812">Transmembrane</keyword>